<dbReference type="InterPro" id="IPR018487">
    <property type="entry name" value="Hemopexin-like_repeat"/>
</dbReference>
<sequence>MAPRTAFLAPGREGEAYFIHGLTYARIKWTPSTPKEEIISGPSKVADYWKELTDADKANFGSVDAILQIPDTSDQVWIFSGNKYITYRFTPGTTGNDKVLYGPSTFKAGWPTLIKAGFETIDVALPVPGQKDEAYFFSGNSYVKVKLAPGKPQDQEITFGPAKIADEWKTLAQAGFSTIDAAIPVPGKEGEAYFFSGSQYCKIKWTPGTSKEELTWGPKPLLEGWKTLAWGW</sequence>
<evidence type="ECO:0000313" key="3">
    <source>
        <dbReference type="Proteomes" id="UP001302126"/>
    </source>
</evidence>
<keyword evidence="3" id="KW-1185">Reference proteome</keyword>
<feature type="repeat" description="Hemopexin" evidence="1">
    <location>
        <begin position="176"/>
        <end position="228"/>
    </location>
</feature>
<name>A0AAN6WUM2_9PEZI</name>
<dbReference type="PROSITE" id="PS51642">
    <property type="entry name" value="HEMOPEXIN_2"/>
    <property type="match status" value="3"/>
</dbReference>
<dbReference type="Gene3D" id="2.110.10.10">
    <property type="entry name" value="Hemopexin-like domain"/>
    <property type="match status" value="1"/>
</dbReference>
<feature type="repeat" description="Hemopexin" evidence="1">
    <location>
        <begin position="118"/>
        <end position="171"/>
    </location>
</feature>
<feature type="repeat" description="Hemopexin" evidence="1">
    <location>
        <begin position="60"/>
        <end position="113"/>
    </location>
</feature>
<comment type="caution">
    <text evidence="2">The sequence shown here is derived from an EMBL/GenBank/DDBJ whole genome shotgun (WGS) entry which is preliminary data.</text>
</comment>
<dbReference type="Proteomes" id="UP001302126">
    <property type="component" value="Unassembled WGS sequence"/>
</dbReference>
<dbReference type="EMBL" id="MU864390">
    <property type="protein sequence ID" value="KAK4188306.1"/>
    <property type="molecule type" value="Genomic_DNA"/>
</dbReference>
<accession>A0AAN6WUM2</accession>
<reference evidence="2" key="1">
    <citation type="journal article" date="2023" name="Mol. Phylogenet. Evol.">
        <title>Genome-scale phylogeny and comparative genomics of the fungal order Sordariales.</title>
        <authorList>
            <person name="Hensen N."/>
            <person name="Bonometti L."/>
            <person name="Westerberg I."/>
            <person name="Brannstrom I.O."/>
            <person name="Guillou S."/>
            <person name="Cros-Aarteil S."/>
            <person name="Calhoun S."/>
            <person name="Haridas S."/>
            <person name="Kuo A."/>
            <person name="Mondo S."/>
            <person name="Pangilinan J."/>
            <person name="Riley R."/>
            <person name="LaButti K."/>
            <person name="Andreopoulos B."/>
            <person name="Lipzen A."/>
            <person name="Chen C."/>
            <person name="Yan M."/>
            <person name="Daum C."/>
            <person name="Ng V."/>
            <person name="Clum A."/>
            <person name="Steindorff A."/>
            <person name="Ohm R.A."/>
            <person name="Martin F."/>
            <person name="Silar P."/>
            <person name="Natvig D.O."/>
            <person name="Lalanne C."/>
            <person name="Gautier V."/>
            <person name="Ament-Velasquez S.L."/>
            <person name="Kruys A."/>
            <person name="Hutchinson M.I."/>
            <person name="Powell A.J."/>
            <person name="Barry K."/>
            <person name="Miller A.N."/>
            <person name="Grigoriev I.V."/>
            <person name="Debuchy R."/>
            <person name="Gladieux P."/>
            <person name="Hiltunen Thoren M."/>
            <person name="Johannesson H."/>
        </authorList>
    </citation>
    <scope>NUCLEOTIDE SEQUENCE</scope>
    <source>
        <strain evidence="2">PSN309</strain>
    </source>
</reference>
<dbReference type="InterPro" id="IPR036375">
    <property type="entry name" value="Hemopexin-like_dom_sf"/>
</dbReference>
<gene>
    <name evidence="2" type="ORF">QBC35DRAFT_408760</name>
</gene>
<evidence type="ECO:0000313" key="2">
    <source>
        <dbReference type="EMBL" id="KAK4188306.1"/>
    </source>
</evidence>
<proteinExistence type="predicted"/>
<reference evidence="2" key="2">
    <citation type="submission" date="2023-05" db="EMBL/GenBank/DDBJ databases">
        <authorList>
            <consortium name="Lawrence Berkeley National Laboratory"/>
            <person name="Steindorff A."/>
            <person name="Hensen N."/>
            <person name="Bonometti L."/>
            <person name="Westerberg I."/>
            <person name="Brannstrom I.O."/>
            <person name="Guillou S."/>
            <person name="Cros-Aarteil S."/>
            <person name="Calhoun S."/>
            <person name="Haridas S."/>
            <person name="Kuo A."/>
            <person name="Mondo S."/>
            <person name="Pangilinan J."/>
            <person name="Riley R."/>
            <person name="Labutti K."/>
            <person name="Andreopoulos B."/>
            <person name="Lipzen A."/>
            <person name="Chen C."/>
            <person name="Yanf M."/>
            <person name="Daum C."/>
            <person name="Ng V."/>
            <person name="Clum A."/>
            <person name="Ohm R."/>
            <person name="Martin F."/>
            <person name="Silar P."/>
            <person name="Natvig D."/>
            <person name="Lalanne C."/>
            <person name="Gautier V."/>
            <person name="Ament-Velasquez S.L."/>
            <person name="Kruys A."/>
            <person name="Hutchinson M.I."/>
            <person name="Powell A.J."/>
            <person name="Barry K."/>
            <person name="Miller A.N."/>
            <person name="Grigoriev I.V."/>
            <person name="Debuchy R."/>
            <person name="Gladieux P."/>
            <person name="Thoren M.H."/>
            <person name="Johannesson H."/>
        </authorList>
    </citation>
    <scope>NUCLEOTIDE SEQUENCE</scope>
    <source>
        <strain evidence="2">PSN309</strain>
    </source>
</reference>
<dbReference type="AlphaFoldDB" id="A0AAN6WUM2"/>
<dbReference type="SUPFAM" id="SSF50923">
    <property type="entry name" value="Hemopexin-like domain"/>
    <property type="match status" value="1"/>
</dbReference>
<organism evidence="2 3">
    <name type="scientific">Podospora australis</name>
    <dbReference type="NCBI Taxonomy" id="1536484"/>
    <lineage>
        <taxon>Eukaryota</taxon>
        <taxon>Fungi</taxon>
        <taxon>Dikarya</taxon>
        <taxon>Ascomycota</taxon>
        <taxon>Pezizomycotina</taxon>
        <taxon>Sordariomycetes</taxon>
        <taxon>Sordariomycetidae</taxon>
        <taxon>Sordariales</taxon>
        <taxon>Podosporaceae</taxon>
        <taxon>Podospora</taxon>
    </lineage>
</organism>
<evidence type="ECO:0000256" key="1">
    <source>
        <dbReference type="PROSITE-ProRule" id="PRU01011"/>
    </source>
</evidence>
<protein>
    <submittedName>
        <fullName evidence="2">Hemopexin-like domain-containing protein</fullName>
    </submittedName>
</protein>